<name>A0A7S1V6G8_9STRA</name>
<feature type="transmembrane region" description="Helical" evidence="1">
    <location>
        <begin position="192"/>
        <end position="215"/>
    </location>
</feature>
<proteinExistence type="predicted"/>
<reference evidence="2" key="1">
    <citation type="submission" date="2021-01" db="EMBL/GenBank/DDBJ databases">
        <authorList>
            <person name="Corre E."/>
            <person name="Pelletier E."/>
            <person name="Niang G."/>
            <person name="Scheremetjew M."/>
            <person name="Finn R."/>
            <person name="Kale V."/>
            <person name="Holt S."/>
            <person name="Cochrane G."/>
            <person name="Meng A."/>
            <person name="Brown T."/>
            <person name="Cohen L."/>
        </authorList>
    </citation>
    <scope>NUCLEOTIDE SEQUENCE</scope>
    <source>
        <strain evidence="2">CCMP 410</strain>
    </source>
</reference>
<accession>A0A7S1V6G8</accession>
<dbReference type="AlphaFoldDB" id="A0A7S1V6G8"/>
<dbReference type="EMBL" id="HBGK01031109">
    <property type="protein sequence ID" value="CAD9289557.1"/>
    <property type="molecule type" value="Transcribed_RNA"/>
</dbReference>
<evidence type="ECO:0000313" key="2">
    <source>
        <dbReference type="EMBL" id="CAD9289557.1"/>
    </source>
</evidence>
<keyword evidence="1" id="KW-0472">Membrane</keyword>
<keyword evidence="1" id="KW-0812">Transmembrane</keyword>
<protein>
    <submittedName>
        <fullName evidence="2">Uncharacterized protein</fullName>
    </submittedName>
</protein>
<evidence type="ECO:0000256" key="1">
    <source>
        <dbReference type="SAM" id="Phobius"/>
    </source>
</evidence>
<organism evidence="2">
    <name type="scientific">Grammatophora oceanica</name>
    <dbReference type="NCBI Taxonomy" id="210454"/>
    <lineage>
        <taxon>Eukaryota</taxon>
        <taxon>Sar</taxon>
        <taxon>Stramenopiles</taxon>
        <taxon>Ochrophyta</taxon>
        <taxon>Bacillariophyta</taxon>
        <taxon>Fragilariophyceae</taxon>
        <taxon>Fragilariophycidae</taxon>
        <taxon>Rhabdonematales</taxon>
        <taxon>Grammatophoraceae</taxon>
        <taxon>Grammatophora</taxon>
    </lineage>
</organism>
<sequence>MSGLVKVSMAEDGLISGYSCDQLIANNEVNAIELEFYYDLSWPKDAMDYVAAREKLESLLVREVASRFSIIGGSVCINPPFEGIWLVGANSAPDDEVNTVYDGCTLLEPDDGEDCEGFKGIMSAYAVGAYELDGLITAVGDSLISGTVTQGTELRTAFLGTELAASASEGKNNIAPAINDFSYEIPEKDNDFTALGGLLCAGIVLAFVGLLAVIYRRRRRSSSEARDLELDEDGKVVHQSAALGNTIASEDDKYKRAFKEEVMSDGTPAPEEFDERYTFDIGETLRNNLMNLHGQTSVRSFRRMGVEIDSDMESAEDSWAQTDATLGSLENRLGSETGEV</sequence>
<keyword evidence="1" id="KW-1133">Transmembrane helix</keyword>
<gene>
    <name evidence="2" type="ORF">GOCE00092_LOCUS16218</name>
</gene>